<keyword evidence="3" id="KW-1185">Reference proteome</keyword>
<sequence>SEAPKRDAVLDHINNGAKFVQDFLGTDSIALKVANFVVRAFQTGNIAGTKAEHDPSSAESPLSPGHDHFQDKAPNYNINEKPSFSLWRQLIKVLGLQSNQISAVAINALIFLAQMIATILSGPKRQTAHRNDDLQTWILNKNSRRLQDIIATAKNESLPEHIEQIIDDNEDTSCIRLLICKITPFVNNMQKAVFRKDFNDENINDSKEKHGASLLYRHLPSEEEISSKGEICERRYKDCDLNE</sequence>
<reference evidence="2 3" key="1">
    <citation type="submission" date="2017-07" db="EMBL/GenBank/DDBJ databases">
        <authorList>
            <person name="Talla V."/>
            <person name="Backstrom N."/>
        </authorList>
    </citation>
    <scope>NUCLEOTIDE SEQUENCE [LARGE SCALE GENOMIC DNA]</scope>
</reference>
<organism evidence="2 3">
    <name type="scientific">Leptidea sinapis</name>
    <dbReference type="NCBI Taxonomy" id="189913"/>
    <lineage>
        <taxon>Eukaryota</taxon>
        <taxon>Metazoa</taxon>
        <taxon>Ecdysozoa</taxon>
        <taxon>Arthropoda</taxon>
        <taxon>Hexapoda</taxon>
        <taxon>Insecta</taxon>
        <taxon>Pterygota</taxon>
        <taxon>Neoptera</taxon>
        <taxon>Endopterygota</taxon>
        <taxon>Lepidoptera</taxon>
        <taxon>Glossata</taxon>
        <taxon>Ditrysia</taxon>
        <taxon>Papilionoidea</taxon>
        <taxon>Pieridae</taxon>
        <taxon>Dismorphiinae</taxon>
        <taxon>Leptidea</taxon>
    </lineage>
</organism>
<feature type="non-terminal residue" evidence="2">
    <location>
        <position position="243"/>
    </location>
</feature>
<protein>
    <submittedName>
        <fullName evidence="2">Uncharacterized protein</fullName>
    </submittedName>
</protein>
<feature type="region of interest" description="Disordered" evidence="1">
    <location>
        <begin position="48"/>
        <end position="72"/>
    </location>
</feature>
<dbReference type="AlphaFoldDB" id="A0A5E4QBJ3"/>
<dbReference type="Proteomes" id="UP000324832">
    <property type="component" value="Unassembled WGS sequence"/>
</dbReference>
<feature type="non-terminal residue" evidence="2">
    <location>
        <position position="1"/>
    </location>
</feature>
<evidence type="ECO:0000313" key="3">
    <source>
        <dbReference type="Proteomes" id="UP000324832"/>
    </source>
</evidence>
<accession>A0A5E4QBJ3</accession>
<gene>
    <name evidence="2" type="ORF">LSINAPIS_LOCUS6381</name>
</gene>
<evidence type="ECO:0000256" key="1">
    <source>
        <dbReference type="SAM" id="MobiDB-lite"/>
    </source>
</evidence>
<name>A0A5E4QBJ3_9NEOP</name>
<proteinExistence type="predicted"/>
<dbReference type="EMBL" id="FZQP02002003">
    <property type="protein sequence ID" value="VVC94422.1"/>
    <property type="molecule type" value="Genomic_DNA"/>
</dbReference>
<evidence type="ECO:0000313" key="2">
    <source>
        <dbReference type="EMBL" id="VVC94422.1"/>
    </source>
</evidence>